<dbReference type="Proteomes" id="UP000578686">
    <property type="component" value="Unassembled WGS sequence"/>
</dbReference>
<dbReference type="GO" id="GO:0070069">
    <property type="term" value="C:cytochrome complex"/>
    <property type="evidence" value="ECO:0007669"/>
    <property type="project" value="TreeGrafter"/>
</dbReference>
<dbReference type="Pfam" id="PF02322">
    <property type="entry name" value="Cyt_bd_oxida_II"/>
    <property type="match status" value="1"/>
</dbReference>
<keyword evidence="8" id="KW-0249">Electron transport</keyword>
<feature type="compositionally biased region" description="Gly residues" evidence="12">
    <location>
        <begin position="337"/>
        <end position="359"/>
    </location>
</feature>
<evidence type="ECO:0000256" key="9">
    <source>
        <dbReference type="ARBA" id="ARBA00022989"/>
    </source>
</evidence>
<feature type="transmembrane region" description="Helical" evidence="13">
    <location>
        <begin position="118"/>
        <end position="139"/>
    </location>
</feature>
<dbReference type="AlphaFoldDB" id="A0A7X6I117"/>
<name>A0A7X6I117_9ACTN</name>
<sequence length="392" mass="41549">MELTTVWFILIAVLWTGYFFLEGFDFGVGVLTRTLARDRRERRVLINTIGPVWDGNEVWLLTAGGATFAAFPEWYATLFSGFYLPLLLILVCLIVRGVAFEYRSKRPEENWQRNWETAIFWTSLLPAFLWGVAFANIVRGVPIDADKEFAGNLLDLLNPYALLGGALTLTLFTFHGAVFTALKTVGEIRDRARSHAAVLGLVTAGLAVAFLAWTQAAHGDTASLVTAVLAAVALLAALAANHAAREGWSFALSGVTIAAAVATLFLSLFPDVMPSTLDPAWSLTTENAAATDYTLTIMTWVAGFATPVVLLYQSWTYWVFRKRIGVQHIAPDHPSGGAPGTPGGSPGPEGSDGSGGPGATDGPEGPEAPDAPEAPGGDLAGVGGGRPQGTGS</sequence>
<feature type="transmembrane region" description="Helical" evidence="13">
    <location>
        <begin position="6"/>
        <end position="32"/>
    </location>
</feature>
<dbReference type="InterPro" id="IPR003317">
    <property type="entry name" value="Cyt-d_oxidase_su2"/>
</dbReference>
<keyword evidence="10" id="KW-0408">Iron</keyword>
<evidence type="ECO:0000256" key="1">
    <source>
        <dbReference type="ARBA" id="ARBA00004651"/>
    </source>
</evidence>
<feature type="transmembrane region" description="Helical" evidence="13">
    <location>
        <begin position="194"/>
        <end position="216"/>
    </location>
</feature>
<dbReference type="GO" id="GO:0009055">
    <property type="term" value="F:electron transfer activity"/>
    <property type="evidence" value="ECO:0007669"/>
    <property type="project" value="TreeGrafter"/>
</dbReference>
<feature type="region of interest" description="Disordered" evidence="12">
    <location>
        <begin position="330"/>
        <end position="392"/>
    </location>
</feature>
<dbReference type="PIRSF" id="PIRSF000267">
    <property type="entry name" value="Cyt_oxidse_sub2"/>
    <property type="match status" value="1"/>
</dbReference>
<evidence type="ECO:0000256" key="13">
    <source>
        <dbReference type="SAM" id="Phobius"/>
    </source>
</evidence>
<feature type="transmembrane region" description="Helical" evidence="13">
    <location>
        <begin position="247"/>
        <end position="269"/>
    </location>
</feature>
<dbReference type="PANTHER" id="PTHR43141">
    <property type="entry name" value="CYTOCHROME BD2 SUBUNIT II"/>
    <property type="match status" value="1"/>
</dbReference>
<evidence type="ECO:0000256" key="4">
    <source>
        <dbReference type="ARBA" id="ARBA00022475"/>
    </source>
</evidence>
<organism evidence="14 15">
    <name type="scientific">Streptomyces lonarensis</name>
    <dbReference type="NCBI Taxonomy" id="700599"/>
    <lineage>
        <taxon>Bacteria</taxon>
        <taxon>Bacillati</taxon>
        <taxon>Actinomycetota</taxon>
        <taxon>Actinomycetes</taxon>
        <taxon>Kitasatosporales</taxon>
        <taxon>Streptomycetaceae</taxon>
        <taxon>Streptomyces</taxon>
    </lineage>
</organism>
<keyword evidence="6 13" id="KW-0812">Transmembrane</keyword>
<reference evidence="14 15" key="1">
    <citation type="submission" date="2020-03" db="EMBL/GenBank/DDBJ databases">
        <title>Draft genome of Streptomyces sp. ventii, isolated from the Axial Seamount in the Pacific Ocean, and resequencing of the two type strains Streptomyces lonarensis strain NCL 716 and Streptomyces bohaiensis strain 11A07.</title>
        <authorList>
            <person name="Loughran R.M."/>
            <person name="Pfannmuller K.M."/>
            <person name="Wasson B.J."/>
            <person name="Deadmond M.C."/>
            <person name="Paddock B.E."/>
            <person name="Koyack M.J."/>
            <person name="Gallegos D.A."/>
            <person name="Mitchell E.A."/>
            <person name="Ushijima B."/>
            <person name="Saw J.H."/>
            <person name="Mcphail K.L."/>
            <person name="Videau P."/>
        </authorList>
    </citation>
    <scope>NUCLEOTIDE SEQUENCE [LARGE SCALE GENOMIC DNA]</scope>
    <source>
        <strain evidence="14 15">NCL716</strain>
    </source>
</reference>
<dbReference type="GO" id="GO:0005886">
    <property type="term" value="C:plasma membrane"/>
    <property type="evidence" value="ECO:0007669"/>
    <property type="project" value="UniProtKB-SubCell"/>
</dbReference>
<proteinExistence type="inferred from homology"/>
<feature type="compositionally biased region" description="Gly residues" evidence="12">
    <location>
        <begin position="378"/>
        <end position="392"/>
    </location>
</feature>
<comment type="similarity">
    <text evidence="2">Belongs to the cytochrome ubiquinol oxidase subunit 2 family.</text>
</comment>
<keyword evidence="4" id="KW-1003">Cell membrane</keyword>
<keyword evidence="9 13" id="KW-1133">Transmembrane helix</keyword>
<evidence type="ECO:0000256" key="8">
    <source>
        <dbReference type="ARBA" id="ARBA00022982"/>
    </source>
</evidence>
<evidence type="ECO:0000256" key="3">
    <source>
        <dbReference type="ARBA" id="ARBA00022448"/>
    </source>
</evidence>
<evidence type="ECO:0000256" key="5">
    <source>
        <dbReference type="ARBA" id="ARBA00022617"/>
    </source>
</evidence>
<evidence type="ECO:0000256" key="6">
    <source>
        <dbReference type="ARBA" id="ARBA00022692"/>
    </source>
</evidence>
<comment type="subcellular location">
    <subcellularLocation>
        <location evidence="1">Cell membrane</location>
        <topology evidence="1">Multi-pass membrane protein</topology>
    </subcellularLocation>
</comment>
<dbReference type="GO" id="GO:0016682">
    <property type="term" value="F:oxidoreductase activity, acting on diphenols and related substances as donors, oxygen as acceptor"/>
    <property type="evidence" value="ECO:0007669"/>
    <property type="project" value="TreeGrafter"/>
</dbReference>
<accession>A0A7X6I117</accession>
<evidence type="ECO:0000256" key="7">
    <source>
        <dbReference type="ARBA" id="ARBA00022723"/>
    </source>
</evidence>
<dbReference type="PANTHER" id="PTHR43141:SF5">
    <property type="entry name" value="CYTOCHROME BD-I UBIQUINOL OXIDASE SUBUNIT 2"/>
    <property type="match status" value="1"/>
</dbReference>
<feature type="transmembrane region" description="Helical" evidence="13">
    <location>
        <begin position="74"/>
        <end position="98"/>
    </location>
</feature>
<comment type="caution">
    <text evidence="14">The sequence shown here is derived from an EMBL/GenBank/DDBJ whole genome shotgun (WGS) entry which is preliminary data.</text>
</comment>
<dbReference type="GO" id="GO:0046872">
    <property type="term" value="F:metal ion binding"/>
    <property type="evidence" value="ECO:0007669"/>
    <property type="project" value="UniProtKB-KW"/>
</dbReference>
<keyword evidence="5" id="KW-0349">Heme</keyword>
<gene>
    <name evidence="14" type="primary">cydB</name>
    <name evidence="14" type="ORF">HCN56_22620</name>
</gene>
<feature type="transmembrane region" description="Helical" evidence="13">
    <location>
        <begin position="222"/>
        <end position="240"/>
    </location>
</feature>
<keyword evidence="15" id="KW-1185">Reference proteome</keyword>
<evidence type="ECO:0000256" key="10">
    <source>
        <dbReference type="ARBA" id="ARBA00023004"/>
    </source>
</evidence>
<feature type="transmembrane region" description="Helical" evidence="13">
    <location>
        <begin position="159"/>
        <end position="182"/>
    </location>
</feature>
<protein>
    <submittedName>
        <fullName evidence="14">Cytochrome d ubiquinol oxidase subunit II</fullName>
    </submittedName>
</protein>
<keyword evidence="11 13" id="KW-0472">Membrane</keyword>
<keyword evidence="7" id="KW-0479">Metal-binding</keyword>
<dbReference type="GO" id="GO:0019646">
    <property type="term" value="P:aerobic electron transport chain"/>
    <property type="evidence" value="ECO:0007669"/>
    <property type="project" value="TreeGrafter"/>
</dbReference>
<evidence type="ECO:0000256" key="11">
    <source>
        <dbReference type="ARBA" id="ARBA00023136"/>
    </source>
</evidence>
<feature type="transmembrane region" description="Helical" evidence="13">
    <location>
        <begin position="297"/>
        <end position="320"/>
    </location>
</feature>
<evidence type="ECO:0000313" key="14">
    <source>
        <dbReference type="EMBL" id="NJQ08296.1"/>
    </source>
</evidence>
<dbReference type="EMBL" id="JAAVJD010000276">
    <property type="protein sequence ID" value="NJQ08296.1"/>
    <property type="molecule type" value="Genomic_DNA"/>
</dbReference>
<keyword evidence="3" id="KW-0813">Transport</keyword>
<evidence type="ECO:0000256" key="2">
    <source>
        <dbReference type="ARBA" id="ARBA00007543"/>
    </source>
</evidence>
<evidence type="ECO:0000313" key="15">
    <source>
        <dbReference type="Proteomes" id="UP000578686"/>
    </source>
</evidence>
<evidence type="ECO:0000256" key="12">
    <source>
        <dbReference type="SAM" id="MobiDB-lite"/>
    </source>
</evidence>
<dbReference type="NCBIfam" id="TIGR00203">
    <property type="entry name" value="cydB"/>
    <property type="match status" value="1"/>
</dbReference>